<organism evidence="1 2">
    <name type="scientific">Enterococcus rivorum</name>
    <dbReference type="NCBI Taxonomy" id="762845"/>
    <lineage>
        <taxon>Bacteria</taxon>
        <taxon>Bacillati</taxon>
        <taxon>Bacillota</taxon>
        <taxon>Bacilli</taxon>
        <taxon>Lactobacillales</taxon>
        <taxon>Enterococcaceae</taxon>
        <taxon>Enterococcus</taxon>
    </lineage>
</organism>
<sequence>MKLVYFSVTGQTRRFINKLGLPAYEIEPANPFFEINEPYILVVPTYDLDITEVVNDFLDYNSNKINLKAVAGGGNRNFADLFIFTAKDIARDYEVPLVFSFEFSGTNEDVESFKKVVSEFESKRN</sequence>
<dbReference type="InterPro" id="IPR004465">
    <property type="entry name" value="RNR_NrdI"/>
</dbReference>
<dbReference type="RefSeq" id="WP_069699441.1">
    <property type="nucleotide sequence ID" value="NZ_JAGGMA010000048.1"/>
</dbReference>
<protein>
    <submittedName>
        <fullName evidence="1">Ribonucleotide reductase stimulatory protein</fullName>
    </submittedName>
</protein>
<dbReference type="InterPro" id="IPR029039">
    <property type="entry name" value="Flavoprotein-like_sf"/>
</dbReference>
<dbReference type="NCBIfam" id="TIGR00333">
    <property type="entry name" value="nrdI"/>
    <property type="match status" value="1"/>
</dbReference>
<dbReference type="PANTHER" id="PTHR37297">
    <property type="entry name" value="PROTEIN NRDI"/>
    <property type="match status" value="1"/>
</dbReference>
<dbReference type="AlphaFoldDB" id="A0A1E5KUY5"/>
<proteinExistence type="predicted"/>
<evidence type="ECO:0000313" key="2">
    <source>
        <dbReference type="Proteomes" id="UP000095256"/>
    </source>
</evidence>
<dbReference type="EMBL" id="MIEK01000042">
    <property type="protein sequence ID" value="OEH81598.1"/>
    <property type="molecule type" value="Genomic_DNA"/>
</dbReference>
<accession>A0A1E5KUY5</accession>
<dbReference type="Pfam" id="PF07972">
    <property type="entry name" value="Flavodoxin_NdrI"/>
    <property type="match status" value="1"/>
</dbReference>
<comment type="caution">
    <text evidence="1">The sequence shown here is derived from an EMBL/GenBank/DDBJ whole genome shotgun (WGS) entry which is preliminary data.</text>
</comment>
<dbReference type="PANTHER" id="PTHR37297:SF1">
    <property type="entry name" value="PROTEIN NRDI"/>
    <property type="match status" value="1"/>
</dbReference>
<dbReference type="STRING" id="762845.BCR26_16350"/>
<evidence type="ECO:0000313" key="1">
    <source>
        <dbReference type="EMBL" id="OEH81598.1"/>
    </source>
</evidence>
<dbReference type="SUPFAM" id="SSF52218">
    <property type="entry name" value="Flavoproteins"/>
    <property type="match status" value="1"/>
</dbReference>
<dbReference type="Gene3D" id="3.40.50.360">
    <property type="match status" value="1"/>
</dbReference>
<dbReference type="Proteomes" id="UP000095256">
    <property type="component" value="Unassembled WGS sequence"/>
</dbReference>
<dbReference type="OrthoDB" id="350535at2"/>
<dbReference type="PIRSF" id="PIRSF005087">
    <property type="entry name" value="NrdI"/>
    <property type="match status" value="1"/>
</dbReference>
<gene>
    <name evidence="1" type="ORF">BCR26_16350</name>
</gene>
<dbReference type="GO" id="GO:0010181">
    <property type="term" value="F:FMN binding"/>
    <property type="evidence" value="ECO:0007669"/>
    <property type="project" value="InterPro"/>
</dbReference>
<keyword evidence="2" id="KW-1185">Reference proteome</keyword>
<reference evidence="1 2" key="1">
    <citation type="submission" date="2016-09" db="EMBL/GenBank/DDBJ databases">
        <authorList>
            <person name="Capua I."/>
            <person name="De Benedictis P."/>
            <person name="Joannis T."/>
            <person name="Lombin L.H."/>
            <person name="Cattoli G."/>
        </authorList>
    </citation>
    <scope>NUCLEOTIDE SEQUENCE [LARGE SCALE GENOMIC DNA]</scope>
    <source>
        <strain evidence="1 2">LMG 25899</strain>
    </source>
</reference>
<name>A0A1E5KUY5_9ENTE</name>